<name>A0A916NUX0_9MICO</name>
<dbReference type="AlphaFoldDB" id="A0A916NUX0"/>
<keyword evidence="1" id="KW-0812">Transmembrane</keyword>
<comment type="caution">
    <text evidence="2">The sequence shown here is derived from an EMBL/GenBank/DDBJ whole genome shotgun (WGS) entry which is preliminary data.</text>
</comment>
<accession>A0A916NUX0</accession>
<keyword evidence="1" id="KW-1133">Transmembrane helix</keyword>
<gene>
    <name evidence="2" type="ORF">LEUCIP111803_00418</name>
</gene>
<feature type="transmembrane region" description="Helical" evidence="1">
    <location>
        <begin position="47"/>
        <end position="68"/>
    </location>
</feature>
<protein>
    <submittedName>
        <fullName evidence="2">Uncharacterized protein</fullName>
    </submittedName>
</protein>
<organism evidence="2 3">
    <name type="scientific">Leucobacter soli</name>
    <dbReference type="NCBI Taxonomy" id="2812850"/>
    <lineage>
        <taxon>Bacteria</taxon>
        <taxon>Bacillati</taxon>
        <taxon>Actinomycetota</taxon>
        <taxon>Actinomycetes</taxon>
        <taxon>Micrococcales</taxon>
        <taxon>Microbacteriaceae</taxon>
        <taxon>Leucobacter</taxon>
    </lineage>
</organism>
<dbReference type="EMBL" id="CAJVAP010000004">
    <property type="protein sequence ID" value="CAG7600996.1"/>
    <property type="molecule type" value="Genomic_DNA"/>
</dbReference>
<dbReference type="RefSeq" id="WP_218114075.1">
    <property type="nucleotide sequence ID" value="NZ_CAJVAP010000004.1"/>
</dbReference>
<keyword evidence="1" id="KW-0472">Membrane</keyword>
<keyword evidence="3" id="KW-1185">Reference proteome</keyword>
<reference evidence="2" key="1">
    <citation type="submission" date="2021-06" db="EMBL/GenBank/DDBJ databases">
        <authorList>
            <person name="Criscuolo A."/>
        </authorList>
    </citation>
    <scope>NUCLEOTIDE SEQUENCE</scope>
    <source>
        <strain evidence="2">CIP111803</strain>
    </source>
</reference>
<dbReference type="Proteomes" id="UP000693892">
    <property type="component" value="Unassembled WGS sequence"/>
</dbReference>
<evidence type="ECO:0000313" key="2">
    <source>
        <dbReference type="EMBL" id="CAG7600996.1"/>
    </source>
</evidence>
<sequence length="263" mass="27552">MSPRKKGDESPKSRRGADQISKPVLASVNLLPQEYYTGLAERRVLRVLALGVVGLLLIGAAGSVAVAMSANEAKAELVAEQQRGAALRAERAQYAEVTEVNGELETARAAQAIALYAEVDWAGVTREFTNALPSGADASTLNLGQRLSPGVGSVGVTSTSEANPLSSLSVIFIEYRVTSTSADTGAKLLDRLESRMTGFEWATQTSASVDKDGGYAFTGLIRLGVDAVGTSRAKDIDEATLDALRESLTQASLDETTTTGGVQ</sequence>
<evidence type="ECO:0000256" key="1">
    <source>
        <dbReference type="SAM" id="Phobius"/>
    </source>
</evidence>
<proteinExistence type="predicted"/>
<evidence type="ECO:0000313" key="3">
    <source>
        <dbReference type="Proteomes" id="UP000693892"/>
    </source>
</evidence>